<comment type="caution">
    <text evidence="3">The sequence shown here is derived from an EMBL/GenBank/DDBJ whole genome shotgun (WGS) entry which is preliminary data.</text>
</comment>
<feature type="chain" id="PRO_5012878096" description="Olfactomedin-like domain-containing protein" evidence="2">
    <location>
        <begin position="22"/>
        <end position="330"/>
    </location>
</feature>
<dbReference type="EMBL" id="LIAE01010616">
    <property type="protein sequence ID" value="PAV57849.1"/>
    <property type="molecule type" value="Genomic_DNA"/>
</dbReference>
<dbReference type="SUPFAM" id="SSF50923">
    <property type="entry name" value="Hemopexin-like domain"/>
    <property type="match status" value="1"/>
</dbReference>
<reference evidence="3 4" key="1">
    <citation type="journal article" date="2017" name="Curr. Biol.">
        <title>Genome architecture and evolution of a unichromosomal asexual nematode.</title>
        <authorList>
            <person name="Fradin H."/>
            <person name="Zegar C."/>
            <person name="Gutwein M."/>
            <person name="Lucas J."/>
            <person name="Kovtun M."/>
            <person name="Corcoran D."/>
            <person name="Baugh L.R."/>
            <person name="Kiontke K."/>
            <person name="Gunsalus K."/>
            <person name="Fitch D.H."/>
            <person name="Piano F."/>
        </authorList>
    </citation>
    <scope>NUCLEOTIDE SEQUENCE [LARGE SCALE GENOMIC DNA]</scope>
    <source>
        <strain evidence="3">PF1309</strain>
    </source>
</reference>
<dbReference type="OrthoDB" id="5786323at2759"/>
<name>A0A2A2J8C7_9BILA</name>
<feature type="compositionally biased region" description="Low complexity" evidence="1">
    <location>
        <begin position="90"/>
        <end position="99"/>
    </location>
</feature>
<gene>
    <name evidence="3" type="ORF">WR25_16504</name>
</gene>
<keyword evidence="2" id="KW-0732">Signal</keyword>
<keyword evidence="4" id="KW-1185">Reference proteome</keyword>
<feature type="compositionally biased region" description="Basic and acidic residues" evidence="1">
    <location>
        <begin position="100"/>
        <end position="113"/>
    </location>
</feature>
<evidence type="ECO:0000256" key="1">
    <source>
        <dbReference type="SAM" id="MobiDB-lite"/>
    </source>
</evidence>
<feature type="signal peptide" evidence="2">
    <location>
        <begin position="1"/>
        <end position="21"/>
    </location>
</feature>
<protein>
    <recommendedName>
        <fullName evidence="5">Olfactomedin-like domain-containing protein</fullName>
    </recommendedName>
</protein>
<accession>A0A2A2J8C7</accession>
<proteinExistence type="predicted"/>
<dbReference type="Proteomes" id="UP000218231">
    <property type="component" value="Unassembled WGS sequence"/>
</dbReference>
<dbReference type="AlphaFoldDB" id="A0A2A2J8C7"/>
<dbReference type="STRING" id="2018661.A0A2A2J8C7"/>
<dbReference type="InterPro" id="IPR036375">
    <property type="entry name" value="Hemopexin-like_dom_sf"/>
</dbReference>
<evidence type="ECO:0008006" key="5">
    <source>
        <dbReference type="Google" id="ProtNLM"/>
    </source>
</evidence>
<dbReference type="Gene3D" id="2.110.10.10">
    <property type="entry name" value="Hemopexin-like domain"/>
    <property type="match status" value="1"/>
</dbReference>
<sequence length="330" mass="37156">MSRTVLLLVLLVAIDFQQVQCLFGLFGGGSKAEVIHKDEGELPARSNVDSHHGRDEIDLKGTAKSNDDHLGDKVDIPLNKPSTTERPRFRSTTSLGRLRTTTEKDRDGWRHTDSFTATPRSRKLPINEERSDIGSGSVSTSFSGGCPQRVDAYASTPNKDYLFNDKTVYIILNNRIVGKGSIKEYFPNGPSDVNAAVYDDEKEWLVLIKEKSAYAYKAQGLSFKLDSNFPKELPSNIAFTPYSAIRWHDTRQLLLSNGGQFALYDEYWNKSLMSGRTMSYFEGLPDKVKGMSRWKGGNVYIFTPDKVYQYDKDRKEVTDSGTPLSRFLSC</sequence>
<organism evidence="3 4">
    <name type="scientific">Diploscapter pachys</name>
    <dbReference type="NCBI Taxonomy" id="2018661"/>
    <lineage>
        <taxon>Eukaryota</taxon>
        <taxon>Metazoa</taxon>
        <taxon>Ecdysozoa</taxon>
        <taxon>Nematoda</taxon>
        <taxon>Chromadorea</taxon>
        <taxon>Rhabditida</taxon>
        <taxon>Rhabditina</taxon>
        <taxon>Rhabditomorpha</taxon>
        <taxon>Rhabditoidea</taxon>
        <taxon>Rhabditidae</taxon>
        <taxon>Diploscapter</taxon>
    </lineage>
</organism>
<feature type="compositionally biased region" description="Basic and acidic residues" evidence="1">
    <location>
        <begin position="43"/>
        <end position="75"/>
    </location>
</feature>
<feature type="region of interest" description="Disordered" evidence="1">
    <location>
        <begin position="43"/>
        <end position="120"/>
    </location>
</feature>
<evidence type="ECO:0000256" key="2">
    <source>
        <dbReference type="SAM" id="SignalP"/>
    </source>
</evidence>
<evidence type="ECO:0000313" key="4">
    <source>
        <dbReference type="Proteomes" id="UP000218231"/>
    </source>
</evidence>
<evidence type="ECO:0000313" key="3">
    <source>
        <dbReference type="EMBL" id="PAV57849.1"/>
    </source>
</evidence>